<feature type="compositionally biased region" description="Polar residues" evidence="1">
    <location>
        <begin position="432"/>
        <end position="446"/>
    </location>
</feature>
<proteinExistence type="predicted"/>
<feature type="region of interest" description="Disordered" evidence="1">
    <location>
        <begin position="623"/>
        <end position="668"/>
    </location>
</feature>
<dbReference type="EMBL" id="NPIC01000007">
    <property type="protein sequence ID" value="RDL34545.1"/>
    <property type="molecule type" value="Genomic_DNA"/>
</dbReference>
<evidence type="ECO:0000313" key="2">
    <source>
        <dbReference type="EMBL" id="RDL34545.1"/>
    </source>
</evidence>
<gene>
    <name evidence="2" type="ORF">BP5553_07673</name>
</gene>
<feature type="region of interest" description="Disordered" evidence="1">
    <location>
        <begin position="1"/>
        <end position="372"/>
    </location>
</feature>
<sequence length="668" mass="72378">MSKFRPSAAWKPARTNTRSSIRGRIGPPIPIQDDDEFPIRTRGAGIATPLGADGTEQQMRLRSSTGTELDITAEQSEIAGGDIVDPPQSDTMPSEPLREAPSPPSPPRAINNGATAMRNSVTSVPSKKSSVGSPQRKKSTLKSVFGRLFGKKRKGSSTSSGERERSPSVRAGHHRSDPPALSKLPTNGGGSQKRSASLPINEYSRALRSHSIIADSEGLPQESTPQSNRESIQADGQSRPRRATTPSRLWAPPKIPGYENWTGLSPRPASSQARGSKVMSSVEDDANIGMAVTSGSHPNRRSRSLGELRATSSGTGAPRRRSDEIRYWRESYDPGILSPMSSNRPEGEDPILLSDEADYEATEPEDQPQPFNFGPLGEMAGMKITQAASLETRVRQLESQVHKMDRAVRRIYRGQSADALQLNDPPKRPFNEFSSSSFARPTTGASEVSLPKHAGRQEPQQHTLEAGARGNRQRTSSFDSSRPTTVNTNTSRDPSLETFPLSTLPTSNALLRTSQSTARPLSTSATIRGLPSDSPTMPKDGSFTAEHFTYLTNLILAEQSARQQLEVLVHNLQEQLHAIRSPVSNHTAVVRITEPTMPTDTYSSFEHDSSDDEAQYGAEEIFQTPAEERGPFGDDTFGDVMGASGPPKTAPRTMSLSQMTLGKGAQLV</sequence>
<feature type="compositionally biased region" description="Basic and acidic residues" evidence="1">
    <location>
        <begin position="320"/>
        <end position="332"/>
    </location>
</feature>
<organism evidence="2 3">
    <name type="scientific">Venustampulla echinocandica</name>
    <dbReference type="NCBI Taxonomy" id="2656787"/>
    <lineage>
        <taxon>Eukaryota</taxon>
        <taxon>Fungi</taxon>
        <taxon>Dikarya</taxon>
        <taxon>Ascomycota</taxon>
        <taxon>Pezizomycotina</taxon>
        <taxon>Leotiomycetes</taxon>
        <taxon>Helotiales</taxon>
        <taxon>Pleuroascaceae</taxon>
        <taxon>Venustampulla</taxon>
    </lineage>
</organism>
<accession>A0A370TH67</accession>
<evidence type="ECO:0000256" key="1">
    <source>
        <dbReference type="SAM" id="MobiDB-lite"/>
    </source>
</evidence>
<dbReference type="STRING" id="2656787.A0A370TH67"/>
<feature type="compositionally biased region" description="Polar residues" evidence="1">
    <location>
        <begin position="221"/>
        <end position="236"/>
    </location>
</feature>
<reference evidence="2 3" key="1">
    <citation type="journal article" date="2018" name="IMA Fungus">
        <title>IMA Genome-F 9: Draft genome sequence of Annulohypoxylon stygium, Aspergillus mulundensis, Berkeleyomyces basicola (syn. Thielaviopsis basicola), Ceratocystis smalleyi, two Cercospora beticola strains, Coleophoma cylindrospora, Fusarium fracticaudum, Phialophora cf. hyalina, and Morchella septimelata.</title>
        <authorList>
            <person name="Wingfield B.D."/>
            <person name="Bills G.F."/>
            <person name="Dong Y."/>
            <person name="Huang W."/>
            <person name="Nel W.J."/>
            <person name="Swalarsk-Parry B.S."/>
            <person name="Vaghefi N."/>
            <person name="Wilken P.M."/>
            <person name="An Z."/>
            <person name="de Beer Z.W."/>
            <person name="De Vos L."/>
            <person name="Chen L."/>
            <person name="Duong T.A."/>
            <person name="Gao Y."/>
            <person name="Hammerbacher A."/>
            <person name="Kikkert J.R."/>
            <person name="Li Y."/>
            <person name="Li H."/>
            <person name="Li K."/>
            <person name="Li Q."/>
            <person name="Liu X."/>
            <person name="Ma X."/>
            <person name="Naidoo K."/>
            <person name="Pethybridge S.J."/>
            <person name="Sun J."/>
            <person name="Steenkamp E.T."/>
            <person name="van der Nest M.A."/>
            <person name="van Wyk S."/>
            <person name="Wingfield M.J."/>
            <person name="Xiong C."/>
            <person name="Yue Q."/>
            <person name="Zhang X."/>
        </authorList>
    </citation>
    <scope>NUCLEOTIDE SEQUENCE [LARGE SCALE GENOMIC DNA]</scope>
    <source>
        <strain evidence="2 3">BP 5553</strain>
    </source>
</reference>
<protein>
    <submittedName>
        <fullName evidence="2">Uncharacterized protein</fullName>
    </submittedName>
</protein>
<feature type="compositionally biased region" description="Polar residues" evidence="1">
    <location>
        <begin position="473"/>
        <end position="493"/>
    </location>
</feature>
<dbReference type="GeneID" id="43600522"/>
<dbReference type="OrthoDB" id="5428925at2759"/>
<name>A0A370TH67_9HELO</name>
<dbReference type="AlphaFoldDB" id="A0A370TH67"/>
<feature type="compositionally biased region" description="Acidic residues" evidence="1">
    <location>
        <begin position="355"/>
        <end position="366"/>
    </location>
</feature>
<feature type="compositionally biased region" description="Polar residues" evidence="1">
    <location>
        <begin position="500"/>
        <end position="526"/>
    </location>
</feature>
<feature type="region of interest" description="Disordered" evidence="1">
    <location>
        <begin position="417"/>
        <end position="535"/>
    </location>
</feature>
<dbReference type="Proteomes" id="UP000254866">
    <property type="component" value="Unassembled WGS sequence"/>
</dbReference>
<dbReference type="RefSeq" id="XP_031867527.1">
    <property type="nucleotide sequence ID" value="XM_032016296.1"/>
</dbReference>
<feature type="compositionally biased region" description="Low complexity" evidence="1">
    <location>
        <begin position="120"/>
        <end position="134"/>
    </location>
</feature>
<keyword evidence="3" id="KW-1185">Reference proteome</keyword>
<comment type="caution">
    <text evidence="2">The sequence shown here is derived from an EMBL/GenBank/DDBJ whole genome shotgun (WGS) entry which is preliminary data.</text>
</comment>
<feature type="compositionally biased region" description="Polar residues" evidence="1">
    <location>
        <begin position="55"/>
        <end position="67"/>
    </location>
</feature>
<evidence type="ECO:0000313" key="3">
    <source>
        <dbReference type="Proteomes" id="UP000254866"/>
    </source>
</evidence>